<dbReference type="CDD" id="cd00267">
    <property type="entry name" value="ABC_ATPase"/>
    <property type="match status" value="1"/>
</dbReference>
<evidence type="ECO:0000259" key="3">
    <source>
        <dbReference type="PROSITE" id="PS50893"/>
    </source>
</evidence>
<dbReference type="EMBL" id="JBGMEK010000022">
    <property type="protein sequence ID" value="MFA0811529.1"/>
    <property type="molecule type" value="Genomic_DNA"/>
</dbReference>
<evidence type="ECO:0000313" key="5">
    <source>
        <dbReference type="Proteomes" id="UP001569428"/>
    </source>
</evidence>
<keyword evidence="2 4" id="KW-0067">ATP-binding</keyword>
<dbReference type="InterPro" id="IPR027417">
    <property type="entry name" value="P-loop_NTPase"/>
</dbReference>
<dbReference type="PANTHER" id="PTHR43119:SF1">
    <property type="entry name" value="ABC TRANSPORTER DOMAIN-CONTAINING PROTEIN"/>
    <property type="match status" value="1"/>
</dbReference>
<dbReference type="SMART" id="SM00382">
    <property type="entry name" value="AAA"/>
    <property type="match status" value="1"/>
</dbReference>
<dbReference type="RefSeq" id="WP_371839091.1">
    <property type="nucleotide sequence ID" value="NZ_JBGMEK010000022.1"/>
</dbReference>
<keyword evidence="5" id="KW-1185">Reference proteome</keyword>
<gene>
    <name evidence="4" type="ORF">ACCI49_11425</name>
</gene>
<evidence type="ECO:0000313" key="4">
    <source>
        <dbReference type="EMBL" id="MFA0811529.1"/>
    </source>
</evidence>
<dbReference type="PROSITE" id="PS50893">
    <property type="entry name" value="ABC_TRANSPORTER_2"/>
    <property type="match status" value="1"/>
</dbReference>
<dbReference type="InterPro" id="IPR003439">
    <property type="entry name" value="ABC_transporter-like_ATP-bd"/>
</dbReference>
<comment type="caution">
    <text evidence="4">The sequence shown here is derived from an EMBL/GenBank/DDBJ whole genome shotgun (WGS) entry which is preliminary data.</text>
</comment>
<dbReference type="InterPro" id="IPR017871">
    <property type="entry name" value="ABC_transporter-like_CS"/>
</dbReference>
<feature type="domain" description="ABC transporter" evidence="3">
    <location>
        <begin position="4"/>
        <end position="201"/>
    </location>
</feature>
<evidence type="ECO:0000256" key="2">
    <source>
        <dbReference type="ARBA" id="ARBA00022840"/>
    </source>
</evidence>
<dbReference type="SUPFAM" id="SSF52540">
    <property type="entry name" value="P-loop containing nucleoside triphosphate hydrolases"/>
    <property type="match status" value="1"/>
</dbReference>
<dbReference type="PANTHER" id="PTHR43119">
    <property type="entry name" value="ABC TRANSPORT PROTEIN ATP-BINDING COMPONENT-RELATED"/>
    <property type="match status" value="1"/>
</dbReference>
<sequence length="201" mass="22574">MPALKIKDLSIGTLRKTNFTLQSGRITCISGPSGSGKSRLLRAIADLESHTGDIFLGNKPQGTYPAHKWRRQVMMIPAQSAWWEDTVGEHFLTPMPAALKALGFPEDAARWQVNRLSSGEKQRLALIRAVSYKPQVLLLDEPTANLDADSTQMVELWLTGLIKKYQLPTIWVAHSYMQIQRVAHLHLAIVDSQLEEQEIHL</sequence>
<dbReference type="GO" id="GO:0005524">
    <property type="term" value="F:ATP binding"/>
    <property type="evidence" value="ECO:0007669"/>
    <property type="project" value="UniProtKB-KW"/>
</dbReference>
<accession>A0ABV4NZS3</accession>
<name>A0ABV4NZS3_9GAMM</name>
<dbReference type="InterPro" id="IPR003593">
    <property type="entry name" value="AAA+_ATPase"/>
</dbReference>
<evidence type="ECO:0000256" key="1">
    <source>
        <dbReference type="ARBA" id="ARBA00022741"/>
    </source>
</evidence>
<protein>
    <submittedName>
        <fullName evidence="4">ATP-binding cassette domain-containing protein</fullName>
    </submittedName>
</protein>
<organism evidence="4 5">
    <name type="scientific">Microbulbifer epialgicus</name>
    <dbReference type="NCBI Taxonomy" id="393907"/>
    <lineage>
        <taxon>Bacteria</taxon>
        <taxon>Pseudomonadati</taxon>
        <taxon>Pseudomonadota</taxon>
        <taxon>Gammaproteobacteria</taxon>
        <taxon>Cellvibrionales</taxon>
        <taxon>Microbulbiferaceae</taxon>
        <taxon>Microbulbifer</taxon>
    </lineage>
</organism>
<proteinExistence type="predicted"/>
<dbReference type="Pfam" id="PF00005">
    <property type="entry name" value="ABC_tran"/>
    <property type="match status" value="1"/>
</dbReference>
<dbReference type="Proteomes" id="UP001569428">
    <property type="component" value="Unassembled WGS sequence"/>
</dbReference>
<reference evidence="4 5" key="1">
    <citation type="submission" date="2024-08" db="EMBL/GenBank/DDBJ databases">
        <authorList>
            <person name="Ishaq N."/>
        </authorList>
    </citation>
    <scope>NUCLEOTIDE SEQUENCE [LARGE SCALE GENOMIC DNA]</scope>
    <source>
        <strain evidence="4 5">DSM 18651</strain>
    </source>
</reference>
<dbReference type="Gene3D" id="3.40.50.300">
    <property type="entry name" value="P-loop containing nucleotide triphosphate hydrolases"/>
    <property type="match status" value="1"/>
</dbReference>
<keyword evidence="1" id="KW-0547">Nucleotide-binding</keyword>
<dbReference type="PROSITE" id="PS00211">
    <property type="entry name" value="ABC_TRANSPORTER_1"/>
    <property type="match status" value="1"/>
</dbReference>